<comment type="caution">
    <text evidence="1">The sequence shown here is derived from an EMBL/GenBank/DDBJ whole genome shotgun (WGS) entry which is preliminary data.</text>
</comment>
<sequence length="110" mass="12481">MTSDTKPRKEREIIDWIVRSTWTMNLHHWQWCHSPSLLPTCMVSSLPVRWRFCGCYDGGFERGRKGDGGSLDAMMVGCRLYVVGAEKGVLVVSIWGRKKMKQLAGDYDGG</sequence>
<evidence type="ECO:0000313" key="2">
    <source>
        <dbReference type="Proteomes" id="UP001234297"/>
    </source>
</evidence>
<accession>A0ACC2MUK5</accession>
<proteinExistence type="predicted"/>
<reference evidence="1 2" key="1">
    <citation type="journal article" date="2022" name="Hortic Res">
        <title>A haplotype resolved chromosomal level avocado genome allows analysis of novel avocado genes.</title>
        <authorList>
            <person name="Nath O."/>
            <person name="Fletcher S.J."/>
            <person name="Hayward A."/>
            <person name="Shaw L.M."/>
            <person name="Masouleh A.K."/>
            <person name="Furtado A."/>
            <person name="Henry R.J."/>
            <person name="Mitter N."/>
        </authorList>
    </citation>
    <scope>NUCLEOTIDE SEQUENCE [LARGE SCALE GENOMIC DNA]</scope>
    <source>
        <strain evidence="2">cv. Hass</strain>
    </source>
</reference>
<name>A0ACC2MUK5_PERAE</name>
<gene>
    <name evidence="1" type="ORF">MRB53_002373</name>
</gene>
<organism evidence="1 2">
    <name type="scientific">Persea americana</name>
    <name type="common">Avocado</name>
    <dbReference type="NCBI Taxonomy" id="3435"/>
    <lineage>
        <taxon>Eukaryota</taxon>
        <taxon>Viridiplantae</taxon>
        <taxon>Streptophyta</taxon>
        <taxon>Embryophyta</taxon>
        <taxon>Tracheophyta</taxon>
        <taxon>Spermatophyta</taxon>
        <taxon>Magnoliopsida</taxon>
        <taxon>Magnoliidae</taxon>
        <taxon>Laurales</taxon>
        <taxon>Lauraceae</taxon>
        <taxon>Persea</taxon>
    </lineage>
</organism>
<dbReference type="EMBL" id="CM056809">
    <property type="protein sequence ID" value="KAJ8649350.1"/>
    <property type="molecule type" value="Genomic_DNA"/>
</dbReference>
<protein>
    <submittedName>
        <fullName evidence="1">Uncharacterized protein</fullName>
    </submittedName>
</protein>
<dbReference type="Proteomes" id="UP001234297">
    <property type="component" value="Chromosome 1"/>
</dbReference>
<keyword evidence="2" id="KW-1185">Reference proteome</keyword>
<evidence type="ECO:0000313" key="1">
    <source>
        <dbReference type="EMBL" id="KAJ8649350.1"/>
    </source>
</evidence>